<protein>
    <submittedName>
        <fullName evidence="4">TIGR01777 family protein</fullName>
    </submittedName>
</protein>
<evidence type="ECO:0000259" key="3">
    <source>
        <dbReference type="Pfam" id="PF08338"/>
    </source>
</evidence>
<evidence type="ECO:0000313" key="5">
    <source>
        <dbReference type="Proteomes" id="UP000598971"/>
    </source>
</evidence>
<name>A0A8J8FLI9_9BACT</name>
<feature type="domain" description="DUF1731" evidence="3">
    <location>
        <begin position="260"/>
        <end position="306"/>
    </location>
</feature>
<evidence type="ECO:0000313" key="4">
    <source>
        <dbReference type="EMBL" id="NNV57024.1"/>
    </source>
</evidence>
<dbReference type="Pfam" id="PF01370">
    <property type="entry name" value="Epimerase"/>
    <property type="match status" value="1"/>
</dbReference>
<dbReference type="InterPro" id="IPR013549">
    <property type="entry name" value="DUF1731"/>
</dbReference>
<dbReference type="Pfam" id="PF08338">
    <property type="entry name" value="DUF1731"/>
    <property type="match status" value="1"/>
</dbReference>
<accession>A0A8J8FLI9</accession>
<dbReference type="InterPro" id="IPR010099">
    <property type="entry name" value="SDR39U1"/>
</dbReference>
<dbReference type="Gene3D" id="3.40.50.720">
    <property type="entry name" value="NAD(P)-binding Rossmann-like Domain"/>
    <property type="match status" value="1"/>
</dbReference>
<dbReference type="PANTHER" id="PTHR11092">
    <property type="entry name" value="SUGAR NUCLEOTIDE EPIMERASE RELATED"/>
    <property type="match status" value="1"/>
</dbReference>
<feature type="domain" description="NAD-dependent epimerase/dehydratase" evidence="2">
    <location>
        <begin position="4"/>
        <end position="140"/>
    </location>
</feature>
<organism evidence="4 5">
    <name type="scientific">Limnovirga soli</name>
    <dbReference type="NCBI Taxonomy" id="2656915"/>
    <lineage>
        <taxon>Bacteria</taxon>
        <taxon>Pseudomonadati</taxon>
        <taxon>Bacteroidota</taxon>
        <taxon>Chitinophagia</taxon>
        <taxon>Chitinophagales</taxon>
        <taxon>Chitinophagaceae</taxon>
        <taxon>Limnovirga</taxon>
    </lineage>
</organism>
<comment type="similarity">
    <text evidence="1">Belongs to the NAD(P)-dependent epimerase/dehydratase family. SDR39U1 subfamily.</text>
</comment>
<gene>
    <name evidence="4" type="ORF">GD597_16240</name>
</gene>
<evidence type="ECO:0000256" key="1">
    <source>
        <dbReference type="ARBA" id="ARBA00009353"/>
    </source>
</evidence>
<dbReference type="NCBIfam" id="TIGR01777">
    <property type="entry name" value="yfcH"/>
    <property type="match status" value="1"/>
</dbReference>
<dbReference type="EMBL" id="WHPF01000012">
    <property type="protein sequence ID" value="NNV57024.1"/>
    <property type="molecule type" value="Genomic_DNA"/>
</dbReference>
<keyword evidence="5" id="KW-1185">Reference proteome</keyword>
<dbReference type="PANTHER" id="PTHR11092:SF0">
    <property type="entry name" value="EPIMERASE FAMILY PROTEIN SDR39U1"/>
    <property type="match status" value="1"/>
</dbReference>
<dbReference type="RefSeq" id="WP_171608971.1">
    <property type="nucleotide sequence ID" value="NZ_WHPF01000012.1"/>
</dbReference>
<proteinExistence type="inferred from homology"/>
<comment type="caution">
    <text evidence="4">The sequence shown here is derived from an EMBL/GenBank/DDBJ whole genome shotgun (WGS) entry which is preliminary data.</text>
</comment>
<evidence type="ECO:0000259" key="2">
    <source>
        <dbReference type="Pfam" id="PF01370"/>
    </source>
</evidence>
<sequence>MQTVIITGGTGLIGTALTPMLLNKGYKVIILTRGTAPASTNPQLSYAQWNVNAGTIDANAVAGADYIIHLAGAGVAEKRWSDARKKEILNSRTQSGTLLVKALTEIPNQVQGVISSSAIGWYGADDGAISTIKPFTETEPAATDFLGDTCQQWEESIEPVTKLGKRLAIIRTGIVLSNAGGALAEFKKPLQFGTAAILGGGTQVISWIHIEDICRMYLYALENNLQGIYNGVAPAPVSNKLLTLCLAKAMRGNYYIPLHVPAFALKLVLGEMSVEVLKSATVSATKIKQAGFQFLYPSIEAAVTNLTAKII</sequence>
<reference evidence="4" key="1">
    <citation type="submission" date="2019-10" db="EMBL/GenBank/DDBJ databases">
        <title>Draft genome sequence of Panacibacter sp. KCS-6.</title>
        <authorList>
            <person name="Yim K.J."/>
        </authorList>
    </citation>
    <scope>NUCLEOTIDE SEQUENCE</scope>
    <source>
        <strain evidence="4">KCS-6</strain>
    </source>
</reference>
<dbReference type="Proteomes" id="UP000598971">
    <property type="component" value="Unassembled WGS sequence"/>
</dbReference>
<dbReference type="SUPFAM" id="SSF51735">
    <property type="entry name" value="NAD(P)-binding Rossmann-fold domains"/>
    <property type="match status" value="1"/>
</dbReference>
<dbReference type="InterPro" id="IPR036291">
    <property type="entry name" value="NAD(P)-bd_dom_sf"/>
</dbReference>
<dbReference type="AlphaFoldDB" id="A0A8J8FLI9"/>
<dbReference type="InterPro" id="IPR001509">
    <property type="entry name" value="Epimerase_deHydtase"/>
</dbReference>